<sequence length="445" mass="49440">MSTFMEDENTIYIKSQCHCGIGSFQVAFAKSRIPVTNFLCHCDICRHVSGEMAFYFLPIEGPPIGGPYAMQPIDPSKDSSLTEYRTSASTAWYFCHNCSAHLFLLTRDSEWFVSGGSLRQAEGLTELYCHINVADTMDGGLADQIQVVDGKVLPRYSKRVGSEQIPLGWRSDKLQSRTDSSRTSQKMRAYCHCGAIDIYVTRPNELSAQPYAPYPDILYPLPQTRLSTIRNKSDVKWWLDPPVRKNSIGMLVPASVRPSPGGSREVGSRSGSGSNLPAQISTLGEAQPAVHSRTRFLAGHCVCSHCRQGCGFDIQSWMFVSRTNVFEKGSDKPIVVSKEEERPKGLKQYLSSPGRYHEFCGTCGATAFWWQAGRPDVIDVSVGLLDQSIDGVRAENWLKWHKDRLSYVENSAKNNFVQGLKDGMAKLQDSFDAATPLPTTPLPKD</sequence>
<evidence type="ECO:0000313" key="1">
    <source>
        <dbReference type="EMBL" id="KAH9480324.1"/>
    </source>
</evidence>
<evidence type="ECO:0000313" key="2">
    <source>
        <dbReference type="Proteomes" id="UP000664032"/>
    </source>
</evidence>
<accession>A0ACB8GXK2</accession>
<gene>
    <name evidence="1" type="ORF">JR316_0006922</name>
</gene>
<dbReference type="EMBL" id="JAFIQS020000006">
    <property type="protein sequence ID" value="KAH9480324.1"/>
    <property type="molecule type" value="Genomic_DNA"/>
</dbReference>
<keyword evidence="2" id="KW-1185">Reference proteome</keyword>
<comment type="caution">
    <text evidence="1">The sequence shown here is derived from an EMBL/GenBank/DDBJ whole genome shotgun (WGS) entry which is preliminary data.</text>
</comment>
<protein>
    <submittedName>
        <fullName evidence="1">Uncharacterized protein</fullName>
    </submittedName>
</protein>
<reference evidence="1" key="1">
    <citation type="submission" date="2021-10" db="EMBL/GenBank/DDBJ databases">
        <title>Psilocybe cubensis genome.</title>
        <authorList>
            <person name="Mckernan K.J."/>
            <person name="Crawford S."/>
            <person name="Trippe A."/>
            <person name="Kane L.T."/>
            <person name="Mclaughlin S."/>
        </authorList>
    </citation>
    <scope>NUCLEOTIDE SEQUENCE</scope>
    <source>
        <strain evidence="1">MGC-MH-2018</strain>
    </source>
</reference>
<dbReference type="Proteomes" id="UP000664032">
    <property type="component" value="Unassembled WGS sequence"/>
</dbReference>
<proteinExistence type="predicted"/>
<name>A0ACB8GXK2_PSICU</name>
<organism evidence="1 2">
    <name type="scientific">Psilocybe cubensis</name>
    <name type="common">Psychedelic mushroom</name>
    <name type="synonym">Stropharia cubensis</name>
    <dbReference type="NCBI Taxonomy" id="181762"/>
    <lineage>
        <taxon>Eukaryota</taxon>
        <taxon>Fungi</taxon>
        <taxon>Dikarya</taxon>
        <taxon>Basidiomycota</taxon>
        <taxon>Agaricomycotina</taxon>
        <taxon>Agaricomycetes</taxon>
        <taxon>Agaricomycetidae</taxon>
        <taxon>Agaricales</taxon>
        <taxon>Agaricineae</taxon>
        <taxon>Strophariaceae</taxon>
        <taxon>Psilocybe</taxon>
    </lineage>
</organism>